<evidence type="ECO:0000256" key="2">
    <source>
        <dbReference type="ARBA" id="ARBA00011643"/>
    </source>
</evidence>
<dbReference type="OrthoDB" id="9800881at2"/>
<dbReference type="GO" id="GO:0005737">
    <property type="term" value="C:cytoplasm"/>
    <property type="evidence" value="ECO:0007669"/>
    <property type="project" value="TreeGrafter"/>
</dbReference>
<reference evidence="6" key="1">
    <citation type="submission" date="2006-07" db="EMBL/GenBank/DDBJ databases">
        <title>Complete sequence of Thiomicrospira crunogena XCL-2.</title>
        <authorList>
            <consortium name="US DOE Joint Genome Institute"/>
            <person name="Copeland A."/>
            <person name="Lucas S."/>
            <person name="Lapidus A."/>
            <person name="Barry K."/>
            <person name="Detter J.C."/>
            <person name="Glavina del Rio T."/>
            <person name="Hammon N."/>
            <person name="Israni S."/>
            <person name="Dalin E."/>
            <person name="Tice H."/>
            <person name="Pitluck S."/>
            <person name="Chain P."/>
            <person name="Malfatti S."/>
            <person name="Shin M."/>
            <person name="Vergez L."/>
            <person name="Schmutz J."/>
            <person name="Larimer F."/>
            <person name="Land M."/>
            <person name="Hauser L."/>
            <person name="Kyrpides N."/>
            <person name="Lykidis A."/>
            <person name="Scott K.M."/>
            <person name="Sievert S."/>
            <person name="Kerfeld C."/>
            <person name="Freyermuth S."/>
            <person name="Dobrinski K."/>
            <person name="Boller A."/>
            <person name="Fitzpatrick K."/>
            <person name="Thoma P."/>
            <person name="Moore J."/>
            <person name="Richardson P."/>
        </authorList>
    </citation>
    <scope>NUCLEOTIDE SEQUENCE</scope>
    <source>
        <strain evidence="6">XCL-2</strain>
    </source>
</reference>
<dbReference type="PANTHER" id="PTHR13799">
    <property type="entry name" value="NGG1 INTERACTING FACTOR 3"/>
    <property type="match status" value="1"/>
</dbReference>
<dbReference type="SUPFAM" id="SSF102705">
    <property type="entry name" value="NIF3 (NGG1p interacting factor 3)-like"/>
    <property type="match status" value="1"/>
</dbReference>
<comment type="similarity">
    <text evidence="1">Belongs to the GTP cyclohydrolase I type 2/NIF3 family.</text>
</comment>
<feature type="binding site" evidence="5">
    <location>
        <position position="64"/>
    </location>
    <ligand>
        <name>a divalent metal cation</name>
        <dbReference type="ChEBI" id="CHEBI:60240"/>
        <label>2</label>
    </ligand>
</feature>
<sequence length="246" mass="26872">MKTMELVKYLDDFLEATTFKDYAPNGLQVEGKSDITKIVTGVTACQALIDAAIAEKADAIIVHHGYFWKNEPVTITGMKQKRIRSLLESEISLLGYHLPLDAHPTLGNNAMLGELWSLEDITPEPGLVRLGRLSSPVSIDTFIESVGNSLNRMPLHLPGGPSEVETVAWCSGGAQGYIEKAIEWGADVYISGEVSEQTTHQALENQIHYLAAGHHATERLGVKALGEHLAQAFDLEVVFIDIENPV</sequence>
<comment type="subunit">
    <text evidence="2">Homohexamer.</text>
</comment>
<dbReference type="InterPro" id="IPR036069">
    <property type="entry name" value="DUF34/NIF3_sf"/>
</dbReference>
<dbReference type="EMBL" id="CP000109">
    <property type="protein sequence ID" value="ABB41585.1"/>
    <property type="molecule type" value="Genomic_DNA"/>
</dbReference>
<evidence type="ECO:0000256" key="3">
    <source>
        <dbReference type="ARBA" id="ARBA00022112"/>
    </source>
</evidence>
<keyword evidence="4 5" id="KW-0479">Metal-binding</keyword>
<name>Q31GY8_HYDCU</name>
<dbReference type="AlphaFoldDB" id="Q31GY8"/>
<feature type="binding site" evidence="5">
    <location>
        <position position="101"/>
    </location>
    <ligand>
        <name>a divalent metal cation</name>
        <dbReference type="ChEBI" id="CHEBI:60240"/>
        <label>1</label>
    </ligand>
</feature>
<gene>
    <name evidence="6" type="ordered locus">Tcr_0990</name>
</gene>
<evidence type="ECO:0000256" key="1">
    <source>
        <dbReference type="ARBA" id="ARBA00006964"/>
    </source>
</evidence>
<dbReference type="PANTHER" id="PTHR13799:SF14">
    <property type="entry name" value="GTP CYCLOHYDROLASE 1 TYPE 2 HOMOLOG"/>
    <property type="match status" value="1"/>
</dbReference>
<dbReference type="GO" id="GO:0046872">
    <property type="term" value="F:metal ion binding"/>
    <property type="evidence" value="ECO:0007669"/>
    <property type="project" value="UniProtKB-KW"/>
</dbReference>
<dbReference type="FunFam" id="3.40.1390.30:FF:000001">
    <property type="entry name" value="GTP cyclohydrolase 1 type 2"/>
    <property type="match status" value="1"/>
</dbReference>
<dbReference type="STRING" id="317025.Tcr_0990"/>
<organism evidence="6">
    <name type="scientific">Hydrogenovibrio crunogenus (strain DSM 25203 / XCL-2)</name>
    <name type="common">Thiomicrospira crunogena</name>
    <dbReference type="NCBI Taxonomy" id="317025"/>
    <lineage>
        <taxon>Bacteria</taxon>
        <taxon>Pseudomonadati</taxon>
        <taxon>Pseudomonadota</taxon>
        <taxon>Gammaproteobacteria</taxon>
        <taxon>Thiotrichales</taxon>
        <taxon>Piscirickettsiaceae</taxon>
        <taxon>Hydrogenovibrio</taxon>
    </lineage>
</organism>
<feature type="binding site" evidence="5">
    <location>
        <position position="214"/>
    </location>
    <ligand>
        <name>a divalent metal cation</name>
        <dbReference type="ChEBI" id="CHEBI:60240"/>
        <label>1</label>
    </ligand>
</feature>
<evidence type="ECO:0000313" key="6">
    <source>
        <dbReference type="EMBL" id="ABB41585.1"/>
    </source>
</evidence>
<protein>
    <recommendedName>
        <fullName evidence="3">GTP cyclohydrolase 1 type 2 homolog</fullName>
    </recommendedName>
</protein>
<evidence type="ECO:0000256" key="4">
    <source>
        <dbReference type="ARBA" id="ARBA00022723"/>
    </source>
</evidence>
<dbReference type="Pfam" id="PF01784">
    <property type="entry name" value="DUF34_NIF3"/>
    <property type="match status" value="1"/>
</dbReference>
<feature type="binding site" evidence="5">
    <location>
        <position position="63"/>
    </location>
    <ligand>
        <name>a divalent metal cation</name>
        <dbReference type="ChEBI" id="CHEBI:60240"/>
        <label>1</label>
    </ligand>
</feature>
<dbReference type="KEGG" id="tcx:Tcr_0990"/>
<dbReference type="HOGENOM" id="CLU_037423_3_0_6"/>
<feature type="binding site" evidence="5">
    <location>
        <position position="218"/>
    </location>
    <ligand>
        <name>a divalent metal cation</name>
        <dbReference type="ChEBI" id="CHEBI:60240"/>
        <label>1</label>
    </ligand>
</feature>
<accession>Q31GY8</accession>
<dbReference type="Gene3D" id="3.40.1390.30">
    <property type="entry name" value="NIF3 (NGG1p interacting factor 3)-like"/>
    <property type="match status" value="2"/>
</dbReference>
<proteinExistence type="inferred from homology"/>
<evidence type="ECO:0000256" key="5">
    <source>
        <dbReference type="PIRSR" id="PIRSR602678-1"/>
    </source>
</evidence>
<dbReference type="InterPro" id="IPR002678">
    <property type="entry name" value="DUF34/NIF3"/>
</dbReference>
<dbReference type="eggNOG" id="COG0327">
    <property type="taxonomic scope" value="Bacteria"/>
</dbReference>
<dbReference type="NCBIfam" id="TIGR00486">
    <property type="entry name" value="YbgI_SA1388"/>
    <property type="match status" value="1"/>
</dbReference>